<dbReference type="EMBL" id="CM000649">
    <property type="protein sequence ID" value="EED88763.1"/>
    <property type="molecule type" value="Genomic_DNA"/>
</dbReference>
<dbReference type="HOGENOM" id="CLU_474524_0_0_1"/>
<evidence type="ECO:0000313" key="3">
    <source>
        <dbReference type="EMBL" id="EED88763.1"/>
    </source>
</evidence>
<dbReference type="eggNOG" id="ENOG502SA27">
    <property type="taxonomic scope" value="Eukaryota"/>
</dbReference>
<dbReference type="Gene3D" id="1.25.40.10">
    <property type="entry name" value="Tetratricopeptide repeat domain"/>
    <property type="match status" value="1"/>
</dbReference>
<dbReference type="PANTHER" id="PTHR46512">
    <property type="entry name" value="PEPTIDYLPROLYL ISOMERASE"/>
    <property type="match status" value="1"/>
</dbReference>
<keyword evidence="2" id="KW-1133">Transmembrane helix</keyword>
<dbReference type="InterPro" id="IPR050754">
    <property type="entry name" value="FKBP4/5/8-like"/>
</dbReference>
<organism evidence="3 4">
    <name type="scientific">Thalassiosira pseudonana</name>
    <name type="common">Marine diatom</name>
    <name type="synonym">Cyclotella nana</name>
    <dbReference type="NCBI Taxonomy" id="35128"/>
    <lineage>
        <taxon>Eukaryota</taxon>
        <taxon>Sar</taxon>
        <taxon>Stramenopiles</taxon>
        <taxon>Ochrophyta</taxon>
        <taxon>Bacillariophyta</taxon>
        <taxon>Coscinodiscophyceae</taxon>
        <taxon>Thalassiosirophycidae</taxon>
        <taxon>Thalassiosirales</taxon>
        <taxon>Thalassiosiraceae</taxon>
        <taxon>Thalassiosira</taxon>
    </lineage>
</organism>
<sequence>MRRGLNCAAWAAAAAEVEVGSKRLPGGGESERLAATLVKEEDDWELDEALLTILERWMAISFVEFQAKRVGRRRVDRDRHSHTIPTSMKPLYQPEDADQAIVQTPYGRGLVIRTRKADNIKEVQLLEWESFANPNGARQTHPFMLYTDRDYPSVPPRVGDDVVCLYGRGRVTGIAGVPNNNESNSKTSNLKYSITLSSWRMNGRSDVTCQVTYPPPRVVRKHILSEMDAHQKVELALSQKLKATHYFQKKDYNLALTTFASAVDAVRNVQHDHTSTNEVRADLVVVMVTCSNNAATCCIKLEKWDEASKFAKNALILLDALYGKKRMKIHTILNKEGTIDARLFGEWRVKSYLVVSRSCMAQGEDEDTIAVLKKAKAIAMEYIDHINAKEETDVSTEEKASLKGLTSQMKEVRRLLVECSGRMKATKEKEKKRAKAMFGSSSNKEQAIEKKKEVEEDPKQTIPPPKENGETGAAISSDSTAKDVPQENGADVVPETPYNLPFVRKSSLNNKHRDRSIKKTVSFSRRPPQVKEYEKTNNNDDEDSPWYAEHKEAIVMMAVAGLSVVTFMGLRKVYR</sequence>
<dbReference type="InterPro" id="IPR011990">
    <property type="entry name" value="TPR-like_helical_dom_sf"/>
</dbReference>
<reference evidence="3 4" key="2">
    <citation type="journal article" date="2008" name="Nature">
        <title>The Phaeodactylum genome reveals the evolutionary history of diatom genomes.</title>
        <authorList>
            <person name="Bowler C."/>
            <person name="Allen A.E."/>
            <person name="Badger J.H."/>
            <person name="Grimwood J."/>
            <person name="Jabbari K."/>
            <person name="Kuo A."/>
            <person name="Maheswari U."/>
            <person name="Martens C."/>
            <person name="Maumus F."/>
            <person name="Otillar R.P."/>
            <person name="Rayko E."/>
            <person name="Salamov A."/>
            <person name="Vandepoele K."/>
            <person name="Beszteri B."/>
            <person name="Gruber A."/>
            <person name="Heijde M."/>
            <person name="Katinka M."/>
            <person name="Mock T."/>
            <person name="Valentin K."/>
            <person name="Verret F."/>
            <person name="Berges J.A."/>
            <person name="Brownlee C."/>
            <person name="Cadoret J.P."/>
            <person name="Chiovitti A."/>
            <person name="Choi C.J."/>
            <person name="Coesel S."/>
            <person name="De Martino A."/>
            <person name="Detter J.C."/>
            <person name="Durkin C."/>
            <person name="Falciatore A."/>
            <person name="Fournet J."/>
            <person name="Haruta M."/>
            <person name="Huysman M.J."/>
            <person name="Jenkins B.D."/>
            <person name="Jiroutova K."/>
            <person name="Jorgensen R.E."/>
            <person name="Joubert Y."/>
            <person name="Kaplan A."/>
            <person name="Kroger N."/>
            <person name="Kroth P.G."/>
            <person name="La Roche J."/>
            <person name="Lindquist E."/>
            <person name="Lommer M."/>
            <person name="Martin-Jezequel V."/>
            <person name="Lopez P.J."/>
            <person name="Lucas S."/>
            <person name="Mangogna M."/>
            <person name="McGinnis K."/>
            <person name="Medlin L.K."/>
            <person name="Montsant A."/>
            <person name="Oudot-Le Secq M.P."/>
            <person name="Napoli C."/>
            <person name="Obornik M."/>
            <person name="Parker M.S."/>
            <person name="Petit J.L."/>
            <person name="Porcel B.M."/>
            <person name="Poulsen N."/>
            <person name="Robison M."/>
            <person name="Rychlewski L."/>
            <person name="Rynearson T.A."/>
            <person name="Schmutz J."/>
            <person name="Shapiro H."/>
            <person name="Siaut M."/>
            <person name="Stanley M."/>
            <person name="Sussman M.R."/>
            <person name="Taylor A.R."/>
            <person name="Vardi A."/>
            <person name="von Dassow P."/>
            <person name="Vyverman W."/>
            <person name="Willis A."/>
            <person name="Wyrwicz L.S."/>
            <person name="Rokhsar D.S."/>
            <person name="Weissenbach J."/>
            <person name="Armbrust E.V."/>
            <person name="Green B.R."/>
            <person name="Van de Peer Y."/>
            <person name="Grigoriev I.V."/>
        </authorList>
    </citation>
    <scope>NUCLEOTIDE SEQUENCE [LARGE SCALE GENOMIC DNA]</scope>
    <source>
        <strain evidence="3 4">CCMP1335</strain>
    </source>
</reference>
<accession>B8CCF2</accession>
<feature type="compositionally biased region" description="Basic and acidic residues" evidence="1">
    <location>
        <begin position="446"/>
        <end position="459"/>
    </location>
</feature>
<dbReference type="SUPFAM" id="SSF48452">
    <property type="entry name" value="TPR-like"/>
    <property type="match status" value="1"/>
</dbReference>
<dbReference type="GeneID" id="7451238"/>
<evidence type="ECO:0000313" key="4">
    <source>
        <dbReference type="Proteomes" id="UP000001449"/>
    </source>
</evidence>
<proteinExistence type="predicted"/>
<dbReference type="KEGG" id="tps:THAPSDRAFT_24850"/>
<dbReference type="Proteomes" id="UP000001449">
    <property type="component" value="Chromosome 14"/>
</dbReference>
<dbReference type="PaxDb" id="35128-Thaps24850"/>
<reference evidence="3 4" key="1">
    <citation type="journal article" date="2004" name="Science">
        <title>The genome of the diatom Thalassiosira pseudonana: ecology, evolution, and metabolism.</title>
        <authorList>
            <person name="Armbrust E.V."/>
            <person name="Berges J.A."/>
            <person name="Bowler C."/>
            <person name="Green B.R."/>
            <person name="Martinez D."/>
            <person name="Putnam N.H."/>
            <person name="Zhou S."/>
            <person name="Allen A.E."/>
            <person name="Apt K.E."/>
            <person name="Bechner M."/>
            <person name="Brzezinski M.A."/>
            <person name="Chaal B.K."/>
            <person name="Chiovitti A."/>
            <person name="Davis A.K."/>
            <person name="Demarest M.S."/>
            <person name="Detter J.C."/>
            <person name="Glavina T."/>
            <person name="Goodstein D."/>
            <person name="Hadi M.Z."/>
            <person name="Hellsten U."/>
            <person name="Hildebrand M."/>
            <person name="Jenkins B.D."/>
            <person name="Jurka J."/>
            <person name="Kapitonov V.V."/>
            <person name="Kroger N."/>
            <person name="Lau W.W."/>
            <person name="Lane T.W."/>
            <person name="Larimer F.W."/>
            <person name="Lippmeier J.C."/>
            <person name="Lucas S."/>
            <person name="Medina M."/>
            <person name="Montsant A."/>
            <person name="Obornik M."/>
            <person name="Parker M.S."/>
            <person name="Palenik B."/>
            <person name="Pazour G.J."/>
            <person name="Richardson P.M."/>
            <person name="Rynearson T.A."/>
            <person name="Saito M.A."/>
            <person name="Schwartz D.C."/>
            <person name="Thamatrakoln K."/>
            <person name="Valentin K."/>
            <person name="Vardi A."/>
            <person name="Wilkerson F.P."/>
            <person name="Rokhsar D.S."/>
        </authorList>
    </citation>
    <scope>NUCLEOTIDE SEQUENCE [LARGE SCALE GENOMIC DNA]</scope>
    <source>
        <strain evidence="3 4">CCMP1335</strain>
    </source>
</reference>
<feature type="compositionally biased region" description="Basic and acidic residues" evidence="1">
    <location>
        <begin position="529"/>
        <end position="538"/>
    </location>
</feature>
<feature type="region of interest" description="Disordered" evidence="1">
    <location>
        <begin position="424"/>
        <end position="544"/>
    </location>
</feature>
<dbReference type="RefSeq" id="XP_002293754.1">
    <property type="nucleotide sequence ID" value="XM_002293718.1"/>
</dbReference>
<protein>
    <submittedName>
        <fullName evidence="3">Uncharacterized protein</fullName>
    </submittedName>
</protein>
<dbReference type="AlphaFoldDB" id="B8CCF2"/>
<keyword evidence="4" id="KW-1185">Reference proteome</keyword>
<evidence type="ECO:0000256" key="2">
    <source>
        <dbReference type="SAM" id="Phobius"/>
    </source>
</evidence>
<keyword evidence="2" id="KW-0812">Transmembrane</keyword>
<name>B8CCF2_THAPS</name>
<dbReference type="PANTHER" id="PTHR46512:SF9">
    <property type="entry name" value="PEPTIDYLPROLYL ISOMERASE"/>
    <property type="match status" value="1"/>
</dbReference>
<dbReference type="OMA" id="AIVQTPY"/>
<keyword evidence="2" id="KW-0472">Membrane</keyword>
<feature type="transmembrane region" description="Helical" evidence="2">
    <location>
        <begin position="553"/>
        <end position="570"/>
    </location>
</feature>
<gene>
    <name evidence="3" type="ORF">THAPSDRAFT_24850</name>
</gene>
<dbReference type="InParanoid" id="B8CCF2"/>
<evidence type="ECO:0000256" key="1">
    <source>
        <dbReference type="SAM" id="MobiDB-lite"/>
    </source>
</evidence>
<dbReference type="STRING" id="35128.B8CCF2"/>